<dbReference type="AlphaFoldDB" id="A0A806KLE9"/>
<protein>
    <submittedName>
        <fullName evidence="1">Uncharacterized protein</fullName>
    </submittedName>
</protein>
<sequence>MNVGMAAHHAFPSVGYAISASQGGKMSLPVAPGMVIYSHFKHVSGVPAPEGTTGVNINKLKILDTLIEQLSKMKSRSAINPGVTDAQDEKRIDALIEQYQKQIKAAQSVSIYTPAAPVTGALFSITA</sequence>
<organism evidence="1">
    <name type="scientific">uncultured bacterium contig00042</name>
    <dbReference type="NCBI Taxonomy" id="1181529"/>
    <lineage>
        <taxon>Bacteria</taxon>
        <taxon>environmental samples</taxon>
    </lineage>
</organism>
<accession>A0A806KLE9</accession>
<reference evidence="1" key="1">
    <citation type="submission" date="2012-03" db="EMBL/GenBank/DDBJ databases">
        <title>Functional metagenomics reveals considerable lignocellulase gene clusters in the gut microbiome of a wood-feeding higher termite.</title>
        <authorList>
            <person name="Liu N."/>
        </authorList>
    </citation>
    <scope>NUCLEOTIDE SEQUENCE</scope>
</reference>
<dbReference type="EMBL" id="JQ844202">
    <property type="protein sequence ID" value="AGS52611.1"/>
    <property type="molecule type" value="Genomic_DNA"/>
</dbReference>
<name>A0A806KLE9_9BACT</name>
<proteinExistence type="predicted"/>
<evidence type="ECO:0000313" key="1">
    <source>
        <dbReference type="EMBL" id="AGS52611.1"/>
    </source>
</evidence>